<proteinExistence type="predicted"/>
<organism evidence="1 2">
    <name type="scientific">Marinobacter halophilus</name>
    <dbReference type="NCBI Taxonomy" id="1323740"/>
    <lineage>
        <taxon>Bacteria</taxon>
        <taxon>Pseudomonadati</taxon>
        <taxon>Pseudomonadota</taxon>
        <taxon>Gammaproteobacteria</taxon>
        <taxon>Pseudomonadales</taxon>
        <taxon>Marinobacteraceae</taxon>
        <taxon>Marinobacter</taxon>
    </lineage>
</organism>
<evidence type="ECO:0000313" key="2">
    <source>
        <dbReference type="Proteomes" id="UP000238385"/>
    </source>
</evidence>
<protein>
    <submittedName>
        <fullName evidence="1">Uncharacterized protein</fullName>
    </submittedName>
</protein>
<dbReference type="Proteomes" id="UP000238385">
    <property type="component" value="Unassembled WGS sequence"/>
</dbReference>
<dbReference type="OrthoDB" id="9004810at2"/>
<gene>
    <name evidence="1" type="ORF">C7H08_12375</name>
</gene>
<evidence type="ECO:0000313" key="1">
    <source>
        <dbReference type="EMBL" id="PSF07568.1"/>
    </source>
</evidence>
<dbReference type="RefSeq" id="WP_106672350.1">
    <property type="nucleotide sequence ID" value="NZ_BMFE01000003.1"/>
</dbReference>
<dbReference type="EMBL" id="PXNN01000015">
    <property type="protein sequence ID" value="PSF07568.1"/>
    <property type="molecule type" value="Genomic_DNA"/>
</dbReference>
<sequence length="1343" mass="153068">MSEEFYLPRTLNHEGDCLTEEQLLKSSSVIIVLAEPGAGKSELLKSLGLQLGVKSEAARLFKLETEPRQCDFLVLDGLDEVARLNESGLEELIFKASKTQSEKVIFASRSSEWEESNTHLVKECFATDPYVTYLNALSESEQQAFFGHLFPEQDFSKFLQAVDAFDLAPLLGNPLFLRLFSEAFVESQGNFVDKRQVFHDAVERLAFEANKQRPQRNGFSSDVKIEISKEAFTVLLLSGAVGISIADTLKTDLFPRLQSIVSSSRHNPNCVLDSRLFVPTDDQNSHRPVHRVVEEYCAAEYLAQRIDDPSDPLSLKKCFALIAPNSVVREELRGLLGWLAAVGGESIQREAIQLAPYAVLANGDPSRLTTRSKIYLLHALRKQADDDPYFRGGDVWRSLNISGFFSADLKEPVRELLFDINAGIQVRALVLDLLEGAPAATELDRDLTNLMLDVSEPAGLRRLAANCLVAINNRDHKSNLDDLIARGDAISLELCAMFFRELGSQEFGRESQKALLFSSAGLYSNDDALRADDNVGSRLFITRYIHSLEGKEVAWLLDELSKELHCTCGAKNRFECHCSDGISKIIGHLLDQFFESEHADIEAPRIYRWIRNLNFHNDIDGQRSKATDVLQKNHSLRQELLKIACDDRTASETDEPFLNPFLFHPHIHSGIQLQAQDSVVLARHAFAVGNMRLWRALHTRALPKTCGNFQEVSKLRRLMRLQAAETSEFMRHWYKLERESKAWWEENQLRWERKSRKSRAKQEKRLARNRAAMERDRDLVESGKNLRFLGNIATFYLHNPEEIERRFGNLEAIRRSFINCLLHLQPHLPSLAETANLHCTGRYLPAERILMASSVEIFRETGSLETLDHQALEILRANIDLRFDSVQEEEWSQIRQEADARLFRNDADKRSYLIRFVKTQLDSHGPDSRPEGVRLLRDDRMFSSIAGPLALEWLDDYRGDDTWVLECLFDAALKAGRIDELVGRVQQRTHDFLKAWSSTCDRTPREPELVFWCLRHLYFVPDLHPLMSDWLSSDQDLIFEFESLFGGLMRTGTTSWPRLSAKKIRLILESFIDDWPAVHLPSHWGSDSPREERAYRLLNDLVWQIANDHPESSLLVLDQLQADKRFECFREKLKTMKSGAYRTIALRDYSPPSPSDIFNVLHRDEVVTVEGLRQLVLGELESIQGEISGGEFDTGNLFYNGDRRVGEVEASKRVADRLSIKLQSKGIKIEIEDQVKSANRCDISAIKMFSGKELMLPIEAKGQWHEDLYTAASMQLDQLYAIHPAAQGQGIYLIFWFGSWEKVEGRKRHGLETASQLKAAIEELLDHGLKGRIDVFVLDVSRG</sequence>
<comment type="caution">
    <text evidence="1">The sequence shown here is derived from an EMBL/GenBank/DDBJ whole genome shotgun (WGS) entry which is preliminary data.</text>
</comment>
<reference evidence="1 2" key="1">
    <citation type="submission" date="2018-03" db="EMBL/GenBank/DDBJ databases">
        <title>Marinobacter brunus sp. nov., a marine bacterium of Gamma-proteobacteria isolated from the surface seawater of the South China Sea.</title>
        <authorList>
            <person name="Cheng H."/>
            <person name="Wu Y.-H."/>
            <person name="Xamxidin M."/>
            <person name="Xu X.-W."/>
        </authorList>
    </citation>
    <scope>NUCLEOTIDE SEQUENCE [LARGE SCALE GENOMIC DNA]</scope>
    <source>
        <strain evidence="1 2">JCM 30472</strain>
    </source>
</reference>
<keyword evidence="2" id="KW-1185">Reference proteome</keyword>
<name>A0A2T1KBZ5_9GAMM</name>
<accession>A0A2T1KBZ5</accession>